<evidence type="ECO:0000313" key="1">
    <source>
        <dbReference type="EMBL" id="EOZ98727.1"/>
    </source>
</evidence>
<dbReference type="Proteomes" id="UP000006073">
    <property type="component" value="Unassembled WGS sequence"/>
</dbReference>
<gene>
    <name evidence="1" type="ORF">A33Q_1381</name>
</gene>
<dbReference type="EMBL" id="ALWO02000023">
    <property type="protein sequence ID" value="EOZ98727.1"/>
    <property type="molecule type" value="Genomic_DNA"/>
</dbReference>
<proteinExistence type="predicted"/>
<dbReference type="AlphaFoldDB" id="S2DI99"/>
<evidence type="ECO:0000313" key="2">
    <source>
        <dbReference type="Proteomes" id="UP000006073"/>
    </source>
</evidence>
<sequence length="37" mass="4537">MKRILLYLKGFSFFEKIDKVRVSMKKFPLFEFHSLVL</sequence>
<organism evidence="1 2">
    <name type="scientific">Indibacter alkaliphilus (strain CCUG 57479 / KCTC 22604 / LW1)</name>
    <dbReference type="NCBI Taxonomy" id="1189612"/>
    <lineage>
        <taxon>Bacteria</taxon>
        <taxon>Pseudomonadati</taxon>
        <taxon>Bacteroidota</taxon>
        <taxon>Cytophagia</taxon>
        <taxon>Cytophagales</taxon>
        <taxon>Cyclobacteriaceae</taxon>
    </lineage>
</organism>
<accession>S2DI99</accession>
<keyword evidence="2" id="KW-1185">Reference proteome</keyword>
<dbReference type="STRING" id="1189612.A33Q_1381"/>
<reference evidence="1 2" key="1">
    <citation type="journal article" date="2013" name="Genome Announc.">
        <title>Draft Genome Sequence of Indibacter alkaliphilus Strain LW1T, Isolated from Lonar Lake, a Haloalkaline Lake in the Buldana District of Maharashtra, India.</title>
        <authorList>
            <person name="Singh A."/>
            <person name="Kumar Jangir P."/>
            <person name="Sharma R."/>
            <person name="Singh A."/>
            <person name="Kumar Pinnaka A."/>
            <person name="Shivaji S."/>
        </authorList>
    </citation>
    <scope>NUCLEOTIDE SEQUENCE [LARGE SCALE GENOMIC DNA]</scope>
    <source>
        <strain evidence="2">CCUG 57479 / KCTC 22604 / LW1</strain>
    </source>
</reference>
<protein>
    <submittedName>
        <fullName evidence="1">Uncharacterized protein</fullName>
    </submittedName>
</protein>
<name>S2DI99_INDAL</name>
<comment type="caution">
    <text evidence="1">The sequence shown here is derived from an EMBL/GenBank/DDBJ whole genome shotgun (WGS) entry which is preliminary data.</text>
</comment>